<dbReference type="Ensembl" id="ENSCAFT00020013286.1">
    <property type="protein sequence ID" value="ENSCAFP00020011491.1"/>
    <property type="gene ID" value="ENSCAFG00020009265.1"/>
</dbReference>
<organism evidence="1 2">
    <name type="scientific">Canis lupus dingo</name>
    <name type="common">dingo</name>
    <dbReference type="NCBI Taxonomy" id="286419"/>
    <lineage>
        <taxon>Eukaryota</taxon>
        <taxon>Metazoa</taxon>
        <taxon>Chordata</taxon>
        <taxon>Craniata</taxon>
        <taxon>Vertebrata</taxon>
        <taxon>Euteleostomi</taxon>
        <taxon>Mammalia</taxon>
        <taxon>Eutheria</taxon>
        <taxon>Laurasiatheria</taxon>
        <taxon>Carnivora</taxon>
        <taxon>Caniformia</taxon>
        <taxon>Canidae</taxon>
        <taxon>Canis</taxon>
    </lineage>
</organism>
<keyword evidence="2" id="KW-1185">Reference proteome</keyword>
<proteinExistence type="predicted"/>
<sequence>LIYIVKKYGPQKKNTVPLTREFADKLNEQKVVQLEIKQASIKQMRCGKKEKYHYLPLSFLSCSKSQV</sequence>
<reference evidence="1" key="2">
    <citation type="submission" date="2025-09" db="UniProtKB">
        <authorList>
            <consortium name="Ensembl"/>
        </authorList>
    </citation>
    <scope>IDENTIFICATION</scope>
</reference>
<dbReference type="Proteomes" id="UP000694391">
    <property type="component" value="Unplaced"/>
</dbReference>
<evidence type="ECO:0000313" key="2">
    <source>
        <dbReference type="Proteomes" id="UP000694391"/>
    </source>
</evidence>
<evidence type="ECO:0000313" key="1">
    <source>
        <dbReference type="Ensembl" id="ENSCAFP00020011491.1"/>
    </source>
</evidence>
<name>A0A8C0K888_CANLU</name>
<dbReference type="AlphaFoldDB" id="A0A8C0K888"/>
<protein>
    <submittedName>
        <fullName evidence="1">Uncharacterized protein</fullName>
    </submittedName>
</protein>
<reference evidence="1" key="1">
    <citation type="submission" date="2025-08" db="UniProtKB">
        <authorList>
            <consortium name="Ensembl"/>
        </authorList>
    </citation>
    <scope>IDENTIFICATION</scope>
</reference>
<accession>A0A8C0K888</accession>